<dbReference type="PROSITE" id="PS50081">
    <property type="entry name" value="ZF_DAG_PE_2"/>
    <property type="match status" value="1"/>
</dbReference>
<evidence type="ECO:0000259" key="6">
    <source>
        <dbReference type="PROSITE" id="PS50081"/>
    </source>
</evidence>
<keyword evidence="3" id="KW-0863">Zinc-finger</keyword>
<evidence type="ECO:0000256" key="1">
    <source>
        <dbReference type="ARBA" id="ARBA00022723"/>
    </source>
</evidence>
<dbReference type="AlphaFoldDB" id="A0A5P1FA55"/>
<evidence type="ECO:0000256" key="4">
    <source>
        <dbReference type="ARBA" id="ARBA00022833"/>
    </source>
</evidence>
<keyword evidence="5" id="KW-0812">Transmembrane</keyword>
<gene>
    <name evidence="7" type="ORF">A4U43_C03F8190</name>
</gene>
<dbReference type="Proteomes" id="UP000243459">
    <property type="component" value="Chromosome 3"/>
</dbReference>
<keyword evidence="2" id="KW-0677">Repeat</keyword>
<dbReference type="InterPro" id="IPR002219">
    <property type="entry name" value="PKC_DAG/PE"/>
</dbReference>
<dbReference type="SUPFAM" id="SSF57889">
    <property type="entry name" value="Cysteine-rich domain"/>
    <property type="match status" value="1"/>
</dbReference>
<keyword evidence="1" id="KW-0479">Metal-binding</keyword>
<sequence>MYNKIITQKPYSLYTVTNSLPPKLMKYGELTHFSHPQHKLRVEYSEFPFKCDGCKEVGIGSRFKCSICDYDLHKHCALPQPNSMIRHPFYPKCTFQFLSRPPGNTARYCNACQRDVHGFVYHCFTCGFDLHPCCANLPHVLDAEGGVRLFLYRKVGASCHRCGRRGRSWTYRTSCKKYNLHVACVMEMLVESWHEIYIGTRGGGGGWGNTGTKGLVSGTKVPIIRGAGINQHRRKGKMKKCCEVAALAVQFIISAVLGDPTAIIAGVVGSFISR</sequence>
<dbReference type="EMBL" id="CM007383">
    <property type="protein sequence ID" value="ONK74603.1"/>
    <property type="molecule type" value="Genomic_DNA"/>
</dbReference>
<dbReference type="InterPro" id="IPR046349">
    <property type="entry name" value="C1-like_sf"/>
</dbReference>
<keyword evidence="5" id="KW-1133">Transmembrane helix</keyword>
<accession>A0A5P1FA55</accession>
<feature type="domain" description="Phorbol-ester/DAG-type" evidence="6">
    <location>
        <begin position="37"/>
        <end position="93"/>
    </location>
</feature>
<protein>
    <recommendedName>
        <fullName evidence="6">Phorbol-ester/DAG-type domain-containing protein</fullName>
    </recommendedName>
</protein>
<reference evidence="8" key="1">
    <citation type="journal article" date="2017" name="Nat. Commun.">
        <title>The asparagus genome sheds light on the origin and evolution of a young Y chromosome.</title>
        <authorList>
            <person name="Harkess A."/>
            <person name="Zhou J."/>
            <person name="Xu C."/>
            <person name="Bowers J.E."/>
            <person name="Van der Hulst R."/>
            <person name="Ayyampalayam S."/>
            <person name="Mercati F."/>
            <person name="Riccardi P."/>
            <person name="McKain M.R."/>
            <person name="Kakrana A."/>
            <person name="Tang H."/>
            <person name="Ray J."/>
            <person name="Groenendijk J."/>
            <person name="Arikit S."/>
            <person name="Mathioni S.M."/>
            <person name="Nakano M."/>
            <person name="Shan H."/>
            <person name="Telgmann-Rauber A."/>
            <person name="Kanno A."/>
            <person name="Yue Z."/>
            <person name="Chen H."/>
            <person name="Li W."/>
            <person name="Chen Y."/>
            <person name="Xu X."/>
            <person name="Zhang Y."/>
            <person name="Luo S."/>
            <person name="Chen H."/>
            <person name="Gao J."/>
            <person name="Mao Z."/>
            <person name="Pires J.C."/>
            <person name="Luo M."/>
            <person name="Kudrna D."/>
            <person name="Wing R.A."/>
            <person name="Meyers B.C."/>
            <person name="Yi K."/>
            <person name="Kong H."/>
            <person name="Lavrijsen P."/>
            <person name="Sunseri F."/>
            <person name="Falavigna A."/>
            <person name="Ye Y."/>
            <person name="Leebens-Mack J.H."/>
            <person name="Chen G."/>
        </authorList>
    </citation>
    <scope>NUCLEOTIDE SEQUENCE [LARGE SCALE GENOMIC DNA]</scope>
    <source>
        <strain evidence="8">cv. DH0086</strain>
    </source>
</reference>
<feature type="transmembrane region" description="Helical" evidence="5">
    <location>
        <begin position="244"/>
        <end position="272"/>
    </location>
</feature>
<dbReference type="PANTHER" id="PTHR46477">
    <property type="entry name" value="CYSTEINE/HISTIDINE-RICH C1 DOMAIN FAMILY PROTEIN"/>
    <property type="match status" value="1"/>
</dbReference>
<dbReference type="Gramene" id="ONK74603">
    <property type="protein sequence ID" value="ONK74603"/>
    <property type="gene ID" value="A4U43_C03F8190"/>
</dbReference>
<keyword evidence="5" id="KW-0472">Membrane</keyword>
<evidence type="ECO:0000256" key="5">
    <source>
        <dbReference type="SAM" id="Phobius"/>
    </source>
</evidence>
<evidence type="ECO:0000256" key="3">
    <source>
        <dbReference type="ARBA" id="ARBA00022771"/>
    </source>
</evidence>
<keyword evidence="8" id="KW-1185">Reference proteome</keyword>
<keyword evidence="4" id="KW-0862">Zinc</keyword>
<name>A0A5P1FA55_ASPOF</name>
<dbReference type="Pfam" id="PF03107">
    <property type="entry name" value="C1_2"/>
    <property type="match status" value="2"/>
</dbReference>
<dbReference type="PANTHER" id="PTHR46477:SF3">
    <property type="entry name" value="CYSTEINE_HISTIDINE-RICH C1 DOMAIN FAMILY PROTEIN"/>
    <property type="match status" value="1"/>
</dbReference>
<dbReference type="GO" id="GO:0008270">
    <property type="term" value="F:zinc ion binding"/>
    <property type="evidence" value="ECO:0007669"/>
    <property type="project" value="UniProtKB-KW"/>
</dbReference>
<dbReference type="OMA" id="FHPFYTK"/>
<proteinExistence type="predicted"/>
<dbReference type="Gene3D" id="3.30.60.90">
    <property type="match status" value="1"/>
</dbReference>
<evidence type="ECO:0000313" key="7">
    <source>
        <dbReference type="EMBL" id="ONK74603.1"/>
    </source>
</evidence>
<dbReference type="InterPro" id="IPR043145">
    <property type="entry name" value="Znf_ZZ_sf"/>
</dbReference>
<evidence type="ECO:0000256" key="2">
    <source>
        <dbReference type="ARBA" id="ARBA00022737"/>
    </source>
</evidence>
<dbReference type="InterPro" id="IPR004146">
    <property type="entry name" value="DC1"/>
</dbReference>
<organism evidence="7 8">
    <name type="scientific">Asparagus officinalis</name>
    <name type="common">Garden asparagus</name>
    <dbReference type="NCBI Taxonomy" id="4686"/>
    <lineage>
        <taxon>Eukaryota</taxon>
        <taxon>Viridiplantae</taxon>
        <taxon>Streptophyta</taxon>
        <taxon>Embryophyta</taxon>
        <taxon>Tracheophyta</taxon>
        <taxon>Spermatophyta</taxon>
        <taxon>Magnoliopsida</taxon>
        <taxon>Liliopsida</taxon>
        <taxon>Asparagales</taxon>
        <taxon>Asparagaceae</taxon>
        <taxon>Asparagoideae</taxon>
        <taxon>Asparagus</taxon>
    </lineage>
</organism>
<evidence type="ECO:0000313" key="8">
    <source>
        <dbReference type="Proteomes" id="UP000243459"/>
    </source>
</evidence>